<accession>A0A8S5QPE4</accession>
<sequence length="58" mass="6821">MPRGRSKSLAIAVCTKCHRPVVLTENLDNRTVSFEQCPCCNDKHYVDPVDRLWRYLER</sequence>
<keyword evidence="1" id="KW-0240">DNA-directed RNA polymerase</keyword>
<keyword evidence="1" id="KW-0804">Transcription</keyword>
<evidence type="ECO:0000313" key="1">
    <source>
        <dbReference type="EMBL" id="DAE20936.1"/>
    </source>
</evidence>
<dbReference type="GO" id="GO:0000428">
    <property type="term" value="C:DNA-directed RNA polymerase complex"/>
    <property type="evidence" value="ECO:0007669"/>
    <property type="project" value="UniProtKB-KW"/>
</dbReference>
<reference evidence="1" key="1">
    <citation type="journal article" date="2021" name="Proc. Natl. Acad. Sci. U.S.A.">
        <title>A Catalog of Tens of Thousands of Viruses from Human Metagenomes Reveals Hidden Associations with Chronic Diseases.</title>
        <authorList>
            <person name="Tisza M.J."/>
            <person name="Buck C.B."/>
        </authorList>
    </citation>
    <scope>NUCLEOTIDE SEQUENCE</scope>
    <source>
        <strain evidence="1">CtgBD49</strain>
    </source>
</reference>
<name>A0A8S5QPE4_9CAUD</name>
<proteinExistence type="predicted"/>
<organism evidence="1">
    <name type="scientific">Siphoviridae sp. ctgBD49</name>
    <dbReference type="NCBI Taxonomy" id="2826420"/>
    <lineage>
        <taxon>Viruses</taxon>
        <taxon>Duplodnaviria</taxon>
        <taxon>Heunggongvirae</taxon>
        <taxon>Uroviricota</taxon>
        <taxon>Caudoviricetes</taxon>
    </lineage>
</organism>
<protein>
    <submittedName>
        <fullName evidence="1">DNA-directed RNA polymerase</fullName>
    </submittedName>
</protein>
<dbReference type="EMBL" id="BK015703">
    <property type="protein sequence ID" value="DAE20936.1"/>
    <property type="molecule type" value="Genomic_DNA"/>
</dbReference>